<protein>
    <recommendedName>
        <fullName evidence="4">DnaJ homolog subfamily C member 21</fullName>
    </recommendedName>
</protein>
<feature type="compositionally biased region" description="Basic residues" evidence="6">
    <location>
        <begin position="437"/>
        <end position="450"/>
    </location>
</feature>
<feature type="compositionally biased region" description="Basic residues" evidence="6">
    <location>
        <begin position="497"/>
        <end position="506"/>
    </location>
</feature>
<dbReference type="PROSITE" id="PS50076">
    <property type="entry name" value="DNAJ_2"/>
    <property type="match status" value="1"/>
</dbReference>
<dbReference type="PANTHER" id="PTHR44029:SF1">
    <property type="entry name" value="DNAJ HOMOLOG SUBFAMILY C MEMBER 21"/>
    <property type="match status" value="1"/>
</dbReference>
<feature type="domain" description="J" evidence="7">
    <location>
        <begin position="3"/>
        <end position="69"/>
    </location>
</feature>
<dbReference type="InterPro" id="IPR051964">
    <property type="entry name" value="Chaperone_stress_response"/>
</dbReference>
<feature type="region of interest" description="Disordered" evidence="6">
    <location>
        <begin position="434"/>
        <end position="469"/>
    </location>
</feature>
<evidence type="ECO:0000313" key="9">
    <source>
        <dbReference type="Proteomes" id="UP000250275"/>
    </source>
</evidence>
<dbReference type="GO" id="GO:0005737">
    <property type="term" value="C:cytoplasm"/>
    <property type="evidence" value="ECO:0007669"/>
    <property type="project" value="TreeGrafter"/>
</dbReference>
<dbReference type="SMART" id="SM00355">
    <property type="entry name" value="ZnF_C2H2"/>
    <property type="match status" value="2"/>
</dbReference>
<keyword evidence="2" id="KW-0863">Zinc-finger</keyword>
<dbReference type="EMBL" id="KQ761797">
    <property type="protein sequence ID" value="OAD56790.1"/>
    <property type="molecule type" value="Genomic_DNA"/>
</dbReference>
<keyword evidence="1" id="KW-0479">Metal-binding</keyword>
<evidence type="ECO:0000256" key="3">
    <source>
        <dbReference type="ARBA" id="ARBA00022833"/>
    </source>
</evidence>
<sequence>MKCHYEVLEIPRNASDDNIKKAYKRLALKWHPDKNLNNPEEAKEQFQLIQQAWEVLSDPNERTWYDNHREAILKGGIGKDYKDDSIDLFQYFSPTCFKGYGDDEKGFYTVYRNVFEKLTAEDMEFTKEEDFEEVPGFGDSQSSYEEVVHNFYAYWQSYNTKRSFTWLDAYDVRDAPNRRIARLIGKENKKIRDKAKKERNEQIRNLIAFIRKRDKRVQVHIAKLIEHAKENLKKTQEQKKQQLLERQKRLKEHKISEWLKFSNIEAELKNIEANLDQEFGEDLSSEEDINDENAIYNSSQYCVACNKKFKTYKAYINHENSKRHKINIAVMKEGELISDDEFDDSTKSKDVKYYSEESKFAMNSQMTDALYIPPEVTKNNNEYLTSEDELISDQEDEEIIQLKKQKKKKQKKGVQNPIADQVTDEDTNINEDILLSKKQRKKQQQRKAMLHKIAENNQQSSNDKTEECKEEIIKETNKTELLFDNLEINRTINEKSKSKKTKSVKKKERELEKESGSKSSKGSQSIEASNLAHRCITCKVDFPSKNKLFEHLKKTGHSVYIPNSIKNKKN</sequence>
<dbReference type="PROSITE" id="PS00636">
    <property type="entry name" value="DNAJ_1"/>
    <property type="match status" value="1"/>
</dbReference>
<accession>A0A310SPY4</accession>
<dbReference type="SMART" id="SM00271">
    <property type="entry name" value="DnaJ"/>
    <property type="match status" value="1"/>
</dbReference>
<dbReference type="Gene3D" id="3.30.160.60">
    <property type="entry name" value="Classic Zinc Finger"/>
    <property type="match status" value="1"/>
</dbReference>
<feature type="region of interest" description="Disordered" evidence="6">
    <location>
        <begin position="495"/>
        <end position="529"/>
    </location>
</feature>
<feature type="compositionally biased region" description="Low complexity" evidence="6">
    <location>
        <begin position="517"/>
        <end position="529"/>
    </location>
</feature>
<dbReference type="SUPFAM" id="SSF46565">
    <property type="entry name" value="Chaperone J-domain"/>
    <property type="match status" value="1"/>
</dbReference>
<dbReference type="PRINTS" id="PR00625">
    <property type="entry name" value="JDOMAIN"/>
</dbReference>
<dbReference type="Pfam" id="PF00226">
    <property type="entry name" value="DnaJ"/>
    <property type="match status" value="1"/>
</dbReference>
<evidence type="ECO:0000256" key="1">
    <source>
        <dbReference type="ARBA" id="ARBA00022723"/>
    </source>
</evidence>
<reference evidence="8 9" key="1">
    <citation type="submission" date="2015-07" db="EMBL/GenBank/DDBJ databases">
        <title>The genome of Eufriesea mexicana.</title>
        <authorList>
            <person name="Pan H."/>
            <person name="Kapheim K."/>
        </authorList>
    </citation>
    <scope>NUCLEOTIDE SEQUENCE [LARGE SCALE GENOMIC DNA]</scope>
    <source>
        <strain evidence="8">0111107269</strain>
        <tissue evidence="8">Whole body</tissue>
    </source>
</reference>
<dbReference type="FunFam" id="1.10.287.110:FF:000046">
    <property type="entry name" value="dnaJ homolog subfamily C member 21"/>
    <property type="match status" value="1"/>
</dbReference>
<feature type="coiled-coil region" evidence="5">
    <location>
        <begin position="222"/>
        <end position="281"/>
    </location>
</feature>
<gene>
    <name evidence="8" type="ORF">WN48_02876</name>
</gene>
<name>A0A310SPY4_9HYME</name>
<dbReference type="InterPro" id="IPR018253">
    <property type="entry name" value="DnaJ_domain_CS"/>
</dbReference>
<dbReference type="InterPro" id="IPR054076">
    <property type="entry name" value="ZUO1-like_ZHD"/>
</dbReference>
<dbReference type="SUPFAM" id="SSF57667">
    <property type="entry name" value="beta-beta-alpha zinc fingers"/>
    <property type="match status" value="1"/>
</dbReference>
<keyword evidence="5" id="KW-0175">Coiled coil</keyword>
<dbReference type="InterPro" id="IPR036869">
    <property type="entry name" value="J_dom_sf"/>
</dbReference>
<dbReference type="CDD" id="cd06257">
    <property type="entry name" value="DnaJ"/>
    <property type="match status" value="1"/>
</dbReference>
<dbReference type="OrthoDB" id="552049at2759"/>
<evidence type="ECO:0000256" key="2">
    <source>
        <dbReference type="ARBA" id="ARBA00022771"/>
    </source>
</evidence>
<dbReference type="AlphaFoldDB" id="A0A310SPY4"/>
<evidence type="ECO:0000256" key="4">
    <source>
        <dbReference type="ARBA" id="ARBA00074367"/>
    </source>
</evidence>
<dbReference type="InterPro" id="IPR036236">
    <property type="entry name" value="Znf_C2H2_sf"/>
</dbReference>
<dbReference type="PROSITE" id="PS00028">
    <property type="entry name" value="ZINC_FINGER_C2H2_1"/>
    <property type="match status" value="2"/>
</dbReference>
<evidence type="ECO:0000313" key="8">
    <source>
        <dbReference type="EMBL" id="OAD56790.1"/>
    </source>
</evidence>
<dbReference type="Pfam" id="PF12171">
    <property type="entry name" value="zf-C2H2_jaz"/>
    <property type="match status" value="1"/>
</dbReference>
<dbReference type="Pfam" id="PF21884">
    <property type="entry name" value="ZUO1-like_ZHD"/>
    <property type="match status" value="1"/>
</dbReference>
<feature type="compositionally biased region" description="Basic and acidic residues" evidence="6">
    <location>
        <begin position="507"/>
        <end position="516"/>
    </location>
</feature>
<dbReference type="PANTHER" id="PTHR44029">
    <property type="entry name" value="DNAJ HOMOLOG SUBFAMILY C MEMBER 21"/>
    <property type="match status" value="1"/>
</dbReference>
<dbReference type="InterPro" id="IPR022755">
    <property type="entry name" value="Znf_C2H2_jaz"/>
</dbReference>
<evidence type="ECO:0000256" key="6">
    <source>
        <dbReference type="SAM" id="MobiDB-lite"/>
    </source>
</evidence>
<dbReference type="Gene3D" id="1.10.287.110">
    <property type="entry name" value="DnaJ domain"/>
    <property type="match status" value="1"/>
</dbReference>
<dbReference type="InterPro" id="IPR013087">
    <property type="entry name" value="Znf_C2H2_type"/>
</dbReference>
<evidence type="ECO:0000259" key="7">
    <source>
        <dbReference type="PROSITE" id="PS50076"/>
    </source>
</evidence>
<keyword evidence="9" id="KW-1185">Reference proteome</keyword>
<dbReference type="GO" id="GO:0008270">
    <property type="term" value="F:zinc ion binding"/>
    <property type="evidence" value="ECO:0007669"/>
    <property type="project" value="UniProtKB-KW"/>
</dbReference>
<dbReference type="Proteomes" id="UP000250275">
    <property type="component" value="Unassembled WGS sequence"/>
</dbReference>
<dbReference type="InterPro" id="IPR001623">
    <property type="entry name" value="DnaJ_domain"/>
</dbReference>
<keyword evidence="3" id="KW-0862">Zinc</keyword>
<organism evidence="8 9">
    <name type="scientific">Eufriesea mexicana</name>
    <dbReference type="NCBI Taxonomy" id="516756"/>
    <lineage>
        <taxon>Eukaryota</taxon>
        <taxon>Metazoa</taxon>
        <taxon>Ecdysozoa</taxon>
        <taxon>Arthropoda</taxon>
        <taxon>Hexapoda</taxon>
        <taxon>Insecta</taxon>
        <taxon>Pterygota</taxon>
        <taxon>Neoptera</taxon>
        <taxon>Endopterygota</taxon>
        <taxon>Hymenoptera</taxon>
        <taxon>Apocrita</taxon>
        <taxon>Aculeata</taxon>
        <taxon>Apoidea</taxon>
        <taxon>Anthophila</taxon>
        <taxon>Apidae</taxon>
        <taxon>Eufriesea</taxon>
    </lineage>
</organism>
<evidence type="ECO:0000256" key="5">
    <source>
        <dbReference type="SAM" id="Coils"/>
    </source>
</evidence>
<proteinExistence type="predicted"/>